<evidence type="ECO:0000313" key="4">
    <source>
        <dbReference type="Proteomes" id="UP001199644"/>
    </source>
</evidence>
<evidence type="ECO:0000256" key="1">
    <source>
        <dbReference type="SAM" id="SignalP"/>
    </source>
</evidence>
<gene>
    <name evidence="3" type="ORF">LZC39_06710</name>
</gene>
<comment type="caution">
    <text evidence="3">The sequence shown here is derived from an EMBL/GenBank/DDBJ whole genome shotgun (WGS) entry which is preliminary data.</text>
</comment>
<accession>A0AAW5E8P7</accession>
<dbReference type="Gene3D" id="2.160.20.110">
    <property type="match status" value="1"/>
</dbReference>
<dbReference type="InterPro" id="IPR011050">
    <property type="entry name" value="Pectin_lyase_fold/virulence"/>
</dbReference>
<dbReference type="InterPro" id="IPR008638">
    <property type="entry name" value="FhaB/CdiA-like_TPS"/>
</dbReference>
<protein>
    <submittedName>
        <fullName evidence="3">Filamentous hemagglutinin N-terminal domain-containing protein</fullName>
    </submittedName>
</protein>
<dbReference type="InterPro" id="IPR012334">
    <property type="entry name" value="Pectin_lyas_fold"/>
</dbReference>
<evidence type="ECO:0000259" key="2">
    <source>
        <dbReference type="SMART" id="SM00912"/>
    </source>
</evidence>
<dbReference type="Gene3D" id="2.160.20.10">
    <property type="entry name" value="Single-stranded right-handed beta-helix, Pectin lyase-like"/>
    <property type="match status" value="1"/>
</dbReference>
<feature type="chain" id="PRO_5043958190" evidence="1">
    <location>
        <begin position="23"/>
        <end position="582"/>
    </location>
</feature>
<dbReference type="Pfam" id="PF05860">
    <property type="entry name" value="TPS"/>
    <property type="match status" value="1"/>
</dbReference>
<feature type="signal peptide" evidence="1">
    <location>
        <begin position="1"/>
        <end position="22"/>
    </location>
</feature>
<dbReference type="SMART" id="SM00912">
    <property type="entry name" value="Haemagg_act"/>
    <property type="match status" value="1"/>
</dbReference>
<organism evidence="3 4">
    <name type="scientific">Campylobacter jejuni</name>
    <dbReference type="NCBI Taxonomy" id="197"/>
    <lineage>
        <taxon>Bacteria</taxon>
        <taxon>Pseudomonadati</taxon>
        <taxon>Campylobacterota</taxon>
        <taxon>Epsilonproteobacteria</taxon>
        <taxon>Campylobacterales</taxon>
        <taxon>Campylobacteraceae</taxon>
        <taxon>Campylobacter</taxon>
    </lineage>
</organism>
<evidence type="ECO:0000313" key="3">
    <source>
        <dbReference type="EMBL" id="MCH3851795.1"/>
    </source>
</evidence>
<dbReference type="AlphaFoldDB" id="A0AAW5E8P7"/>
<sequence>MKNNKIVLSIVVSSLLFSQSYALPSGGKFTHGTSGTINVNGNTMNITGNKVNSVIQWGGGFNIAKGETVNFGQGKTNQNYLNIAYGTKSSTIDGLLNATGNNVYLINPNGVVIGKSGTINANKFGVSTSSIDSKAMQEFADRSTFESPVFSPKFTANKGNVINMGNIKANDVLIIGNEVGNVGADGVGNFNLQDNGKVQFVGDKVKVNVGSIKNANSIIVSAQTAATLGQSTTDVYKNNTNNLDSRVQAQNYNGLTNYLQTIQMTKKTTIANVEDWAYFAKGINEGKTGMKSVDTFDPISDIDFGANCNSEGVCTGQNYANFNVAENSELQGVNMIVGKDDSHVFYANFNGNGHTLSNINIDTTVRNDINNAGLFGYIGDDNSNNSVIKDLTVDYKGGGIKSNGYNAGGFTGNTYGTFTNISLNNIGNIDGGDYIGGFAGEVGDDDKFINISLNNIGNMSGNSKLGTYVGRFIGYLRNISGYTTFSNIYIFLNKNTEIISDGSDGSVRLFVALNVNKLNKPDNIHIYKYNTDFTDSNKYVDNSFWNLVSGFDDAGQDGKINIHSYIEQAKCSFRQIKRYKKR</sequence>
<dbReference type="NCBIfam" id="TIGR01901">
    <property type="entry name" value="adhes_NPXG"/>
    <property type="match status" value="1"/>
</dbReference>
<name>A0AAW5E8P7_CAMJU</name>
<dbReference type="Proteomes" id="UP001199644">
    <property type="component" value="Unassembled WGS sequence"/>
</dbReference>
<dbReference type="RefSeq" id="WP_233482206.1">
    <property type="nucleotide sequence ID" value="NZ_JAJUMH010000008.1"/>
</dbReference>
<proteinExistence type="predicted"/>
<feature type="domain" description="Filamentous haemagglutinin FhaB/tRNA nuclease CdiA-like TPS" evidence="2">
    <location>
        <begin position="20"/>
        <end position="135"/>
    </location>
</feature>
<reference evidence="3" key="1">
    <citation type="submission" date="2021-12" db="EMBL/GenBank/DDBJ databases">
        <title>Prevalence of phenicol resistance gene fexA in Campylobacter isolated from poultry supply chain.</title>
        <authorList>
            <person name="Tang B."/>
            <person name="Zheng X."/>
            <person name="Lin J."/>
            <person name="Lin R."/>
            <person name="Yang H."/>
            <person name="Shen Z."/>
            <person name="Xia F."/>
        </authorList>
    </citation>
    <scope>NUCLEOTIDE SEQUENCE</scope>
    <source>
        <strain evidence="3">CJHN2011004</strain>
    </source>
</reference>
<dbReference type="EMBL" id="JAJUOL010000007">
    <property type="protein sequence ID" value="MCH3851795.1"/>
    <property type="molecule type" value="Genomic_DNA"/>
</dbReference>
<keyword evidence="1" id="KW-0732">Signal</keyword>
<dbReference type="SUPFAM" id="SSF51126">
    <property type="entry name" value="Pectin lyase-like"/>
    <property type="match status" value="1"/>
</dbReference>